<dbReference type="EMBL" id="JADCUA010000014">
    <property type="protein sequence ID" value="KAH9834882.1"/>
    <property type="molecule type" value="Genomic_DNA"/>
</dbReference>
<keyword evidence="2" id="KW-0812">Transmembrane</keyword>
<dbReference type="InterPro" id="IPR045339">
    <property type="entry name" value="DUF6534"/>
</dbReference>
<feature type="transmembrane region" description="Helical" evidence="2">
    <location>
        <begin position="161"/>
        <end position="183"/>
    </location>
</feature>
<evidence type="ECO:0000256" key="1">
    <source>
        <dbReference type="SAM" id="MobiDB-lite"/>
    </source>
</evidence>
<dbReference type="Pfam" id="PF20152">
    <property type="entry name" value="DUF6534"/>
    <property type="match status" value="1"/>
</dbReference>
<feature type="transmembrane region" description="Helical" evidence="2">
    <location>
        <begin position="90"/>
        <end position="112"/>
    </location>
</feature>
<evidence type="ECO:0000259" key="3">
    <source>
        <dbReference type="Pfam" id="PF20152"/>
    </source>
</evidence>
<feature type="region of interest" description="Disordered" evidence="1">
    <location>
        <begin position="277"/>
        <end position="318"/>
    </location>
</feature>
<feature type="compositionally biased region" description="Polar residues" evidence="1">
    <location>
        <begin position="284"/>
        <end position="299"/>
    </location>
</feature>
<feature type="transmembrane region" description="Helical" evidence="2">
    <location>
        <begin position="6"/>
        <end position="28"/>
    </location>
</feature>
<reference evidence="4 5" key="1">
    <citation type="journal article" date="2021" name="Environ. Microbiol.">
        <title>Gene family expansions and transcriptome signatures uncover fungal adaptations to wood decay.</title>
        <authorList>
            <person name="Hage H."/>
            <person name="Miyauchi S."/>
            <person name="Viragh M."/>
            <person name="Drula E."/>
            <person name="Min B."/>
            <person name="Chaduli D."/>
            <person name="Navarro D."/>
            <person name="Favel A."/>
            <person name="Norest M."/>
            <person name="Lesage-Meessen L."/>
            <person name="Balint B."/>
            <person name="Merenyi Z."/>
            <person name="de Eugenio L."/>
            <person name="Morin E."/>
            <person name="Martinez A.T."/>
            <person name="Baldrian P."/>
            <person name="Stursova M."/>
            <person name="Martinez M.J."/>
            <person name="Novotny C."/>
            <person name="Magnuson J.K."/>
            <person name="Spatafora J.W."/>
            <person name="Maurice S."/>
            <person name="Pangilinan J."/>
            <person name="Andreopoulos W."/>
            <person name="LaButti K."/>
            <person name="Hundley H."/>
            <person name="Na H."/>
            <person name="Kuo A."/>
            <person name="Barry K."/>
            <person name="Lipzen A."/>
            <person name="Henrissat B."/>
            <person name="Riley R."/>
            <person name="Ahrendt S."/>
            <person name="Nagy L.G."/>
            <person name="Grigoriev I.V."/>
            <person name="Martin F."/>
            <person name="Rosso M.N."/>
        </authorList>
    </citation>
    <scope>NUCLEOTIDE SEQUENCE [LARGE SCALE GENOMIC DNA]</scope>
    <source>
        <strain evidence="4 5">CIRM-BRFM 1785</strain>
    </source>
</reference>
<keyword evidence="5" id="KW-1185">Reference proteome</keyword>
<feature type="transmembrane region" description="Helical" evidence="2">
    <location>
        <begin position="49"/>
        <end position="70"/>
    </location>
</feature>
<evidence type="ECO:0000313" key="4">
    <source>
        <dbReference type="EMBL" id="KAH9834882.1"/>
    </source>
</evidence>
<evidence type="ECO:0000313" key="5">
    <source>
        <dbReference type="Proteomes" id="UP000814176"/>
    </source>
</evidence>
<proteinExistence type="predicted"/>
<feature type="domain" description="DUF6534" evidence="3">
    <location>
        <begin position="169"/>
        <end position="258"/>
    </location>
</feature>
<feature type="transmembrane region" description="Helical" evidence="2">
    <location>
        <begin position="234"/>
        <end position="254"/>
    </location>
</feature>
<name>A0ABQ8KBS3_9APHY</name>
<evidence type="ECO:0000256" key="2">
    <source>
        <dbReference type="SAM" id="Phobius"/>
    </source>
</evidence>
<protein>
    <recommendedName>
        <fullName evidence="3">DUF6534 domain-containing protein</fullName>
    </recommendedName>
</protein>
<keyword evidence="2" id="KW-1133">Transmembrane helix</keyword>
<sequence>MASLEFILGTTIGCGLVGAILSEFLYGLSVSQAVYYFWVYREDPRRLKYLVAWWLLLATVKEAISLQVLFEDLISNHANLESIAHLSVAYGAQNILGWILVFSVHCFYINTMKHILRHHRQRRLIMGVAVVLAILTLLTGSAIIDYAIYYKGKFNKKSLVALAPPCIIILTDVYITFVLCWTLSAARSGLHSPTESLVNRLIKYNADRGIILCMVQLVALTTYIYDIYSGSTNITAVVYFAEINIYCNTGLAVLNMRKQVRAALSDTYSVEIMPMTQPEHGLEGSNNTSSGSDETQLATPRTPRIPSLLPITDPHAKV</sequence>
<comment type="caution">
    <text evidence="4">The sequence shown here is derived from an EMBL/GenBank/DDBJ whole genome shotgun (WGS) entry which is preliminary data.</text>
</comment>
<keyword evidence="2" id="KW-0472">Membrane</keyword>
<accession>A0ABQ8KBS3</accession>
<feature type="transmembrane region" description="Helical" evidence="2">
    <location>
        <begin position="209"/>
        <end position="228"/>
    </location>
</feature>
<feature type="transmembrane region" description="Helical" evidence="2">
    <location>
        <begin position="124"/>
        <end position="149"/>
    </location>
</feature>
<organism evidence="4 5">
    <name type="scientific">Rhodofomes roseus</name>
    <dbReference type="NCBI Taxonomy" id="34475"/>
    <lineage>
        <taxon>Eukaryota</taxon>
        <taxon>Fungi</taxon>
        <taxon>Dikarya</taxon>
        <taxon>Basidiomycota</taxon>
        <taxon>Agaricomycotina</taxon>
        <taxon>Agaricomycetes</taxon>
        <taxon>Polyporales</taxon>
        <taxon>Rhodofomes</taxon>
    </lineage>
</organism>
<dbReference type="PANTHER" id="PTHR40465">
    <property type="entry name" value="CHROMOSOME 1, WHOLE GENOME SHOTGUN SEQUENCE"/>
    <property type="match status" value="1"/>
</dbReference>
<dbReference type="Proteomes" id="UP000814176">
    <property type="component" value="Unassembled WGS sequence"/>
</dbReference>
<dbReference type="PANTHER" id="PTHR40465:SF1">
    <property type="entry name" value="DUF6534 DOMAIN-CONTAINING PROTEIN"/>
    <property type="match status" value="1"/>
</dbReference>
<gene>
    <name evidence="4" type="ORF">C8Q71DRAFT_128798</name>
</gene>
<dbReference type="RefSeq" id="XP_047777368.1">
    <property type="nucleotide sequence ID" value="XM_047916463.1"/>
</dbReference>
<dbReference type="GeneID" id="71997195"/>